<accession>A0A1S3MZ69</accession>
<evidence type="ECO:0000313" key="1">
    <source>
        <dbReference type="Proteomes" id="UP001652741"/>
    </source>
</evidence>
<dbReference type="RefSeq" id="XP_014008472.1">
    <property type="nucleotide sequence ID" value="XM_014152997.2"/>
</dbReference>
<dbReference type="GeneID" id="106576107"/>
<gene>
    <name evidence="2" type="primary">LOC106576107</name>
</gene>
<sequence length="117" mass="13660">MMIHCLQAQQTENQIQEDFEKLHQFLRYEEAARMAVLREEEEKSRRMKKIDDMNRERAAILDTTRAIKKDLVSDDISFLQNYKDTLKRAQCTSPDPELVSGALINVAKHLGNLQVRV</sequence>
<keyword evidence="1" id="KW-1185">Reference proteome</keyword>
<dbReference type="AlphaFoldDB" id="A0A1S3MZ69"/>
<proteinExistence type="predicted"/>
<name>A0A1S3MZ69_SALSA</name>
<dbReference type="OrthoDB" id="9049620at2759"/>
<protein>
    <submittedName>
        <fullName evidence="2">E3 ubiquitin-protein ligase TRIM35-like</fullName>
    </submittedName>
</protein>
<dbReference type="Proteomes" id="UP001652741">
    <property type="component" value="Chromosome ssa02"/>
</dbReference>
<organism evidence="1 2">
    <name type="scientific">Salmo salar</name>
    <name type="common">Atlantic salmon</name>
    <dbReference type="NCBI Taxonomy" id="8030"/>
    <lineage>
        <taxon>Eukaryota</taxon>
        <taxon>Metazoa</taxon>
        <taxon>Chordata</taxon>
        <taxon>Craniata</taxon>
        <taxon>Vertebrata</taxon>
        <taxon>Euteleostomi</taxon>
        <taxon>Actinopterygii</taxon>
        <taxon>Neopterygii</taxon>
        <taxon>Teleostei</taxon>
        <taxon>Protacanthopterygii</taxon>
        <taxon>Salmoniformes</taxon>
        <taxon>Salmonidae</taxon>
        <taxon>Salmoninae</taxon>
        <taxon>Salmo</taxon>
    </lineage>
</organism>
<evidence type="ECO:0000313" key="2">
    <source>
        <dbReference type="RefSeq" id="XP_014008472.1"/>
    </source>
</evidence>
<dbReference type="KEGG" id="sasa:106576107"/>
<reference evidence="2" key="1">
    <citation type="submission" date="2025-08" db="UniProtKB">
        <authorList>
            <consortium name="RefSeq"/>
        </authorList>
    </citation>
    <scope>IDENTIFICATION</scope>
</reference>